<proteinExistence type="predicted"/>
<evidence type="ECO:0000313" key="1">
    <source>
        <dbReference type="EMBL" id="QHT21797.1"/>
    </source>
</evidence>
<organism evidence="1">
    <name type="scientific">viral metagenome</name>
    <dbReference type="NCBI Taxonomy" id="1070528"/>
    <lineage>
        <taxon>unclassified sequences</taxon>
        <taxon>metagenomes</taxon>
        <taxon>organismal metagenomes</taxon>
    </lineage>
</organism>
<reference evidence="1" key="1">
    <citation type="journal article" date="2020" name="Nature">
        <title>Giant virus diversity and host interactions through global metagenomics.</title>
        <authorList>
            <person name="Schulz F."/>
            <person name="Roux S."/>
            <person name="Paez-Espino D."/>
            <person name="Jungbluth S."/>
            <person name="Walsh D.A."/>
            <person name="Denef V.J."/>
            <person name="McMahon K.D."/>
            <person name="Konstantinidis K.T."/>
            <person name="Eloe-Fadrosh E.A."/>
            <person name="Kyrpides N.C."/>
            <person name="Woyke T."/>
        </authorList>
    </citation>
    <scope>NUCLEOTIDE SEQUENCE</scope>
    <source>
        <strain evidence="1">GVMAG-M-3300023179-103</strain>
    </source>
</reference>
<accession>A0A6C0DY52</accession>
<name>A0A6C0DY52_9ZZZZ</name>
<sequence length="181" mass="20527">MSDLLSSLRIGYDTVRFSKEFLELVGFTREEFLELVSKTEKQLKIREEKVIPEECTSSGVSAAAASVSPPEKPPCLCSSQDAEVVTKHGMVYCFIPPGICFIGEGCSLCKDHEVTMSMCTCSHNEEPGRYQSLQTLDSFMMQRKFLFPQTYIYAGMVIATRRPRQNPLWKGDVLFRGKWME</sequence>
<dbReference type="AlphaFoldDB" id="A0A6C0DY52"/>
<protein>
    <submittedName>
        <fullName evidence="1">Uncharacterized protein</fullName>
    </submittedName>
</protein>
<dbReference type="EMBL" id="MN739697">
    <property type="protein sequence ID" value="QHT21797.1"/>
    <property type="molecule type" value="Genomic_DNA"/>
</dbReference>